<evidence type="ECO:0000256" key="8">
    <source>
        <dbReference type="ARBA" id="ARBA00023136"/>
    </source>
</evidence>
<keyword evidence="5" id="KW-0677">Repeat</keyword>
<comment type="subcellular location">
    <subcellularLocation>
        <location evidence="1">Mitochondrion membrane</location>
        <topology evidence="1">Multi-pass membrane protein</topology>
    </subcellularLocation>
</comment>
<keyword evidence="6" id="KW-1133">Transmembrane helix</keyword>
<sequence>MDRPQETATQTINNDETKENGNGNQNESRRLNLVPFNPIYKWIDSGEFDDYLRAHKAVVCATTASLLSTFAGYPLDSLKSRLQASRVPITVPRLARTILREEGIAGFYRGLWIPLVTISAVRAISFTIYNETKETLHKPIEQGGYGWSKDSRLSVGASGAVGGALAGGLISVGSTPFELVKVRRQLEYSIAAAKGIHIVKPPSTWSAVLDIFRGGSGGGAPKGITALWTGLRLHFIRDTMGTALYFFEYDSMRHLLGRLPNNEQGPTPVWAPIPPSFIPFVCGSLAGVSSWAIIYPLDVVKTKTQQRALAGEKYRGPFETLSRLIRGPATAPRSHFDGFMRLYRGLGVSALRSVTTHGLLWTILDSVSSWIDKRPYRDHGAVTYWPS</sequence>
<evidence type="ECO:0000313" key="12">
    <source>
        <dbReference type="EMBL" id="KIM19536.1"/>
    </source>
</evidence>
<feature type="repeat" description="Solcar" evidence="9">
    <location>
        <begin position="274"/>
        <end position="370"/>
    </location>
</feature>
<evidence type="ECO:0000256" key="4">
    <source>
        <dbReference type="ARBA" id="ARBA00022692"/>
    </source>
</evidence>
<dbReference type="InterPro" id="IPR023395">
    <property type="entry name" value="MCP_dom_sf"/>
</dbReference>
<dbReference type="SUPFAM" id="SSF103506">
    <property type="entry name" value="Mitochondrial carrier"/>
    <property type="match status" value="1"/>
</dbReference>
<feature type="repeat" description="Solcar" evidence="9">
    <location>
        <begin position="52"/>
        <end position="135"/>
    </location>
</feature>
<feature type="region of interest" description="Disordered" evidence="11">
    <location>
        <begin position="1"/>
        <end position="28"/>
    </location>
</feature>
<dbReference type="Pfam" id="PF00153">
    <property type="entry name" value="Mito_carr"/>
    <property type="match status" value="3"/>
</dbReference>
<evidence type="ECO:0000256" key="3">
    <source>
        <dbReference type="ARBA" id="ARBA00022448"/>
    </source>
</evidence>
<dbReference type="GO" id="GO:0031966">
    <property type="term" value="C:mitochondrial membrane"/>
    <property type="evidence" value="ECO:0007669"/>
    <property type="project" value="UniProtKB-SubCell"/>
</dbReference>
<evidence type="ECO:0000256" key="9">
    <source>
        <dbReference type="PROSITE-ProRule" id="PRU00282"/>
    </source>
</evidence>
<dbReference type="GO" id="GO:0022857">
    <property type="term" value="F:transmembrane transporter activity"/>
    <property type="evidence" value="ECO:0007669"/>
    <property type="project" value="TreeGrafter"/>
</dbReference>
<dbReference type="PROSITE" id="PS50920">
    <property type="entry name" value="SOLCAR"/>
    <property type="match status" value="3"/>
</dbReference>
<keyword evidence="7" id="KW-0496">Mitochondrion</keyword>
<evidence type="ECO:0000313" key="13">
    <source>
        <dbReference type="Proteomes" id="UP000054097"/>
    </source>
</evidence>
<evidence type="ECO:0000256" key="7">
    <source>
        <dbReference type="ARBA" id="ARBA00023128"/>
    </source>
</evidence>
<dbReference type="STRING" id="933852.A0A0C3AJM7"/>
<comment type="similarity">
    <text evidence="2 10">Belongs to the mitochondrial carrier (TC 2.A.29) family.</text>
</comment>
<name>A0A0C3AJM7_SERVB</name>
<reference evidence="12 13" key="1">
    <citation type="submission" date="2014-04" db="EMBL/GenBank/DDBJ databases">
        <authorList>
            <consortium name="DOE Joint Genome Institute"/>
            <person name="Kuo A."/>
            <person name="Zuccaro A."/>
            <person name="Kohler A."/>
            <person name="Nagy L.G."/>
            <person name="Floudas D."/>
            <person name="Copeland A."/>
            <person name="Barry K.W."/>
            <person name="Cichocki N."/>
            <person name="Veneault-Fourrey C."/>
            <person name="LaButti K."/>
            <person name="Lindquist E.A."/>
            <person name="Lipzen A."/>
            <person name="Lundell T."/>
            <person name="Morin E."/>
            <person name="Murat C."/>
            <person name="Sun H."/>
            <person name="Tunlid A."/>
            <person name="Henrissat B."/>
            <person name="Grigoriev I.V."/>
            <person name="Hibbett D.S."/>
            <person name="Martin F."/>
            <person name="Nordberg H.P."/>
            <person name="Cantor M.N."/>
            <person name="Hua S.X."/>
        </authorList>
    </citation>
    <scope>NUCLEOTIDE SEQUENCE [LARGE SCALE GENOMIC DNA]</scope>
    <source>
        <strain evidence="12 13">MAFF 305830</strain>
    </source>
</reference>
<keyword evidence="3 10" id="KW-0813">Transport</keyword>
<organism evidence="12 13">
    <name type="scientific">Serendipita vermifera MAFF 305830</name>
    <dbReference type="NCBI Taxonomy" id="933852"/>
    <lineage>
        <taxon>Eukaryota</taxon>
        <taxon>Fungi</taxon>
        <taxon>Dikarya</taxon>
        <taxon>Basidiomycota</taxon>
        <taxon>Agaricomycotina</taxon>
        <taxon>Agaricomycetes</taxon>
        <taxon>Sebacinales</taxon>
        <taxon>Serendipitaceae</taxon>
        <taxon>Serendipita</taxon>
    </lineage>
</organism>
<dbReference type="PANTHER" id="PTHR45624">
    <property type="entry name" value="MITOCHONDRIAL BASIC AMINO ACIDS TRANSPORTER-RELATED"/>
    <property type="match status" value="1"/>
</dbReference>
<reference evidence="13" key="2">
    <citation type="submission" date="2015-01" db="EMBL/GenBank/DDBJ databases">
        <title>Evolutionary Origins and Diversification of the Mycorrhizal Mutualists.</title>
        <authorList>
            <consortium name="DOE Joint Genome Institute"/>
            <consortium name="Mycorrhizal Genomics Consortium"/>
            <person name="Kohler A."/>
            <person name="Kuo A."/>
            <person name="Nagy L.G."/>
            <person name="Floudas D."/>
            <person name="Copeland A."/>
            <person name="Barry K.W."/>
            <person name="Cichocki N."/>
            <person name="Veneault-Fourrey C."/>
            <person name="LaButti K."/>
            <person name="Lindquist E.A."/>
            <person name="Lipzen A."/>
            <person name="Lundell T."/>
            <person name="Morin E."/>
            <person name="Murat C."/>
            <person name="Riley R."/>
            <person name="Ohm R."/>
            <person name="Sun H."/>
            <person name="Tunlid A."/>
            <person name="Henrissat B."/>
            <person name="Grigoriev I.V."/>
            <person name="Hibbett D.S."/>
            <person name="Martin F."/>
        </authorList>
    </citation>
    <scope>NUCLEOTIDE SEQUENCE [LARGE SCALE GENOMIC DNA]</scope>
    <source>
        <strain evidence="13">MAFF 305830</strain>
    </source>
</reference>
<evidence type="ECO:0000256" key="1">
    <source>
        <dbReference type="ARBA" id="ARBA00004225"/>
    </source>
</evidence>
<dbReference type="Proteomes" id="UP000054097">
    <property type="component" value="Unassembled WGS sequence"/>
</dbReference>
<dbReference type="HOGENOM" id="CLU_015166_4_0_1"/>
<dbReference type="EMBL" id="KN824636">
    <property type="protein sequence ID" value="KIM19536.1"/>
    <property type="molecule type" value="Genomic_DNA"/>
</dbReference>
<dbReference type="AlphaFoldDB" id="A0A0C3AJM7"/>
<feature type="repeat" description="Solcar" evidence="9">
    <location>
        <begin position="154"/>
        <end position="255"/>
    </location>
</feature>
<dbReference type="InterPro" id="IPR050567">
    <property type="entry name" value="Mitochondrial_Carrier"/>
</dbReference>
<dbReference type="OrthoDB" id="2382881at2759"/>
<evidence type="ECO:0000256" key="6">
    <source>
        <dbReference type="ARBA" id="ARBA00022989"/>
    </source>
</evidence>
<evidence type="ECO:0000256" key="2">
    <source>
        <dbReference type="ARBA" id="ARBA00006375"/>
    </source>
</evidence>
<dbReference type="Gene3D" id="1.50.40.10">
    <property type="entry name" value="Mitochondrial carrier domain"/>
    <property type="match status" value="1"/>
</dbReference>
<keyword evidence="13" id="KW-1185">Reference proteome</keyword>
<proteinExistence type="inferred from homology"/>
<dbReference type="InterPro" id="IPR018108">
    <property type="entry name" value="MCP_transmembrane"/>
</dbReference>
<keyword evidence="4 9" id="KW-0812">Transmembrane</keyword>
<gene>
    <name evidence="12" type="ORF">M408DRAFT_83422</name>
</gene>
<accession>A0A0C3AJM7</accession>
<evidence type="ECO:0000256" key="10">
    <source>
        <dbReference type="RuleBase" id="RU000488"/>
    </source>
</evidence>
<dbReference type="PANTHER" id="PTHR45624:SF9">
    <property type="entry name" value="CARRIER PROTEIN, PUTATIVE (AFU_ORTHOLOGUE AFUA_4G06390)-RELATED"/>
    <property type="match status" value="1"/>
</dbReference>
<evidence type="ECO:0000256" key="5">
    <source>
        <dbReference type="ARBA" id="ARBA00022737"/>
    </source>
</evidence>
<keyword evidence="8 9" id="KW-0472">Membrane</keyword>
<evidence type="ECO:0008006" key="14">
    <source>
        <dbReference type="Google" id="ProtNLM"/>
    </source>
</evidence>
<protein>
    <recommendedName>
        <fullName evidence="14">Mitochondrial carrier</fullName>
    </recommendedName>
</protein>
<feature type="compositionally biased region" description="Polar residues" evidence="11">
    <location>
        <begin position="1"/>
        <end position="26"/>
    </location>
</feature>
<evidence type="ECO:0000256" key="11">
    <source>
        <dbReference type="SAM" id="MobiDB-lite"/>
    </source>
</evidence>